<dbReference type="SUPFAM" id="SSF55031">
    <property type="entry name" value="Bacterial exopeptidase dimerisation domain"/>
    <property type="match status" value="1"/>
</dbReference>
<keyword evidence="4" id="KW-1185">Reference proteome</keyword>
<dbReference type="EMBL" id="JAAVNE010000022">
    <property type="protein sequence ID" value="NKC32084.1"/>
    <property type="molecule type" value="Genomic_DNA"/>
</dbReference>
<name>A0ABX1E4H1_9PROT</name>
<evidence type="ECO:0000259" key="2">
    <source>
        <dbReference type="Pfam" id="PF07687"/>
    </source>
</evidence>
<feature type="domain" description="Peptidase M20 dimerisation" evidence="2">
    <location>
        <begin position="188"/>
        <end position="278"/>
    </location>
</feature>
<dbReference type="PIRSF" id="PIRSF005962">
    <property type="entry name" value="Pept_M20D_amidohydro"/>
    <property type="match status" value="1"/>
</dbReference>
<dbReference type="InterPro" id="IPR017439">
    <property type="entry name" value="Amidohydrolase"/>
</dbReference>
<proteinExistence type="predicted"/>
<dbReference type="InterPro" id="IPR011650">
    <property type="entry name" value="Peptidase_M20_dimer"/>
</dbReference>
<gene>
    <name evidence="3" type="ORF">HEQ75_14560</name>
</gene>
<dbReference type="Gene3D" id="3.30.70.360">
    <property type="match status" value="1"/>
</dbReference>
<dbReference type="Proteomes" id="UP000787635">
    <property type="component" value="Unassembled WGS sequence"/>
</dbReference>
<dbReference type="SUPFAM" id="SSF53187">
    <property type="entry name" value="Zn-dependent exopeptidases"/>
    <property type="match status" value="1"/>
</dbReference>
<organism evidence="3 4">
    <name type="scientific">Falsiroseomonas selenitidurans</name>
    <dbReference type="NCBI Taxonomy" id="2716335"/>
    <lineage>
        <taxon>Bacteria</taxon>
        <taxon>Pseudomonadati</taxon>
        <taxon>Pseudomonadota</taxon>
        <taxon>Alphaproteobacteria</taxon>
        <taxon>Acetobacterales</taxon>
        <taxon>Roseomonadaceae</taxon>
        <taxon>Falsiroseomonas</taxon>
    </lineage>
</organism>
<comment type="caution">
    <text evidence="3">The sequence shown here is derived from an EMBL/GenBank/DDBJ whole genome shotgun (WGS) entry which is preliminary data.</text>
</comment>
<dbReference type="NCBIfam" id="TIGR01891">
    <property type="entry name" value="amidohydrolases"/>
    <property type="match status" value="1"/>
</dbReference>
<reference evidence="3 4" key="1">
    <citation type="submission" date="2020-03" db="EMBL/GenBank/DDBJ databases">
        <title>Roseomonas selenitidurans sp. nov. isolated from urban soil.</title>
        <authorList>
            <person name="Liu H."/>
        </authorList>
    </citation>
    <scope>NUCLEOTIDE SEQUENCE [LARGE SCALE GENOMIC DNA]</scope>
    <source>
        <strain evidence="3 4">BU-1</strain>
    </source>
</reference>
<accession>A0ABX1E4H1</accession>
<dbReference type="InterPro" id="IPR036264">
    <property type="entry name" value="Bact_exopeptidase_dim_dom"/>
</dbReference>
<dbReference type="PANTHER" id="PTHR11014">
    <property type="entry name" value="PEPTIDASE M20 FAMILY MEMBER"/>
    <property type="match status" value="1"/>
</dbReference>
<evidence type="ECO:0000256" key="1">
    <source>
        <dbReference type="ARBA" id="ARBA00022801"/>
    </source>
</evidence>
<keyword evidence="1" id="KW-0378">Hydrolase</keyword>
<dbReference type="InterPro" id="IPR002933">
    <property type="entry name" value="Peptidase_M20"/>
</dbReference>
<evidence type="ECO:0000313" key="3">
    <source>
        <dbReference type="EMBL" id="NKC32084.1"/>
    </source>
</evidence>
<dbReference type="RefSeq" id="WP_168031801.1">
    <property type="nucleotide sequence ID" value="NZ_JAAVNE010000022.1"/>
</dbReference>
<sequence>MTADVIEAVKAWQPALAAIRRDIHAHPEMGMEEVRTAALVARELRAMGVEVEEGVGRLGVVGTIRGTRPGQRVIGLRADMDALQIAEQTGKPWASTTPGTMHACGHDGHTTMLLGAARWLSEHRDFAGTVHLIFQPAEEGRGGARAMLADGLFDRFPCDAVYGLHNKPTLPAGRFATRKGPALAAADRFTVTFHGTGGHGGSTPHLATDVTIVQAHFVLALQTIIGRNVAAVEAAVLSVGSIQGGSPISSNVMPAALTVTGTARSYTPAVRDLLERRIGELAQGLAMAHGCTAEAIYHRGVPALVNHAEQTELAVAAAAALVGEAAVDAAFPPVTGAEDFALMLEARPGAFMFIGGGNGPDGTSPNLHTPHFDFNDDIIPMGVAYWVSVVDQELGQQRR</sequence>
<dbReference type="CDD" id="cd05666">
    <property type="entry name" value="M20_Acy1-like"/>
    <property type="match status" value="1"/>
</dbReference>
<dbReference type="Pfam" id="PF07687">
    <property type="entry name" value="M20_dimer"/>
    <property type="match status" value="1"/>
</dbReference>
<protein>
    <submittedName>
        <fullName evidence="3">Amidohydrolase</fullName>
    </submittedName>
</protein>
<dbReference type="Gene3D" id="3.40.630.10">
    <property type="entry name" value="Zn peptidases"/>
    <property type="match status" value="1"/>
</dbReference>
<dbReference type="PANTHER" id="PTHR11014:SF63">
    <property type="entry name" value="METALLOPEPTIDASE, PUTATIVE (AFU_ORTHOLOGUE AFUA_6G09600)-RELATED"/>
    <property type="match status" value="1"/>
</dbReference>
<evidence type="ECO:0000313" key="4">
    <source>
        <dbReference type="Proteomes" id="UP000787635"/>
    </source>
</evidence>
<dbReference type="Pfam" id="PF01546">
    <property type="entry name" value="Peptidase_M20"/>
    <property type="match status" value="1"/>
</dbReference>